<dbReference type="GO" id="GO:0033214">
    <property type="term" value="P:siderophore-iron import into cell"/>
    <property type="evidence" value="ECO:0007669"/>
    <property type="project" value="TreeGrafter"/>
</dbReference>
<keyword evidence="4" id="KW-1003">Cell membrane</keyword>
<dbReference type="PANTHER" id="PTHR30472:SF1">
    <property type="entry name" value="FE(3+) DICITRATE TRANSPORT SYSTEM PERMEASE PROTEIN FECC-RELATED"/>
    <property type="match status" value="1"/>
</dbReference>
<dbReference type="GO" id="GO:0005886">
    <property type="term" value="C:plasma membrane"/>
    <property type="evidence" value="ECO:0007669"/>
    <property type="project" value="UniProtKB-SubCell"/>
</dbReference>
<evidence type="ECO:0000256" key="1">
    <source>
        <dbReference type="ARBA" id="ARBA00004651"/>
    </source>
</evidence>
<feature type="transmembrane region" description="Helical" evidence="8">
    <location>
        <begin position="69"/>
        <end position="87"/>
    </location>
</feature>
<feature type="transmembrane region" description="Helical" evidence="8">
    <location>
        <begin position="281"/>
        <end position="300"/>
    </location>
</feature>
<dbReference type="Gene3D" id="1.10.3470.10">
    <property type="entry name" value="ABC transporter involved in vitamin B12 uptake, BtuC"/>
    <property type="match status" value="1"/>
</dbReference>
<proteinExistence type="inferred from homology"/>
<dbReference type="Pfam" id="PF01032">
    <property type="entry name" value="FecCD"/>
    <property type="match status" value="1"/>
</dbReference>
<dbReference type="Proteomes" id="UP000679284">
    <property type="component" value="Plasmid unnamed1"/>
</dbReference>
<dbReference type="CDD" id="cd06550">
    <property type="entry name" value="TM_ABC_iron-siderophores_like"/>
    <property type="match status" value="1"/>
</dbReference>
<feature type="transmembrane region" description="Helical" evidence="8">
    <location>
        <begin position="171"/>
        <end position="190"/>
    </location>
</feature>
<keyword evidence="5 8" id="KW-0812">Transmembrane</keyword>
<feature type="transmembrane region" description="Helical" evidence="8">
    <location>
        <begin position="94"/>
        <end position="112"/>
    </location>
</feature>
<evidence type="ECO:0000256" key="6">
    <source>
        <dbReference type="ARBA" id="ARBA00022989"/>
    </source>
</evidence>
<accession>A0A8J8MVC9</accession>
<dbReference type="KEGG" id="fap:GR316_11675"/>
<keyword evidence="10" id="KW-1185">Reference proteome</keyword>
<dbReference type="InterPro" id="IPR000522">
    <property type="entry name" value="ABC_transptr_permease_BtuC"/>
</dbReference>
<comment type="subcellular location">
    <subcellularLocation>
        <location evidence="1">Cell membrane</location>
        <topology evidence="1">Multi-pass membrane protein</topology>
    </subcellularLocation>
</comment>
<dbReference type="AlphaFoldDB" id="A0A8J8MVC9"/>
<protein>
    <submittedName>
        <fullName evidence="9">Iron chelate uptake ABC transporter family permease subunit</fullName>
    </submittedName>
</protein>
<evidence type="ECO:0000313" key="10">
    <source>
        <dbReference type="Proteomes" id="UP000679284"/>
    </source>
</evidence>
<sequence length="309" mass="30450">MAGARAVPLSDYLAALSAYDPTNAAHVTALQIRLPRLAAGLVAGAALGVAGTVMQAITRNPLADPGILGVNAGAAFTLLLGGMLLGLPDAAGAALMTLPGAAAASALVFVLGGGLRGDAGPVRLTLAGAALNAMLLSLVSAIVLLRRDSLEMFRFWVVGSLSEAVARPMGAMALLAAAGGLAALTAAPRIEALSLGDALSRGLGTRPGRVQAAALLAVTLTTGAAVGLAGPIAFLGLVVPPMARRVAGAGLRAQLLAAAAIGATLLLTADSLGRLVVAPTEVRAGIMTALLGAPVFVWLARRVRPGAAR</sequence>
<evidence type="ECO:0000256" key="5">
    <source>
        <dbReference type="ARBA" id="ARBA00022692"/>
    </source>
</evidence>
<evidence type="ECO:0000256" key="7">
    <source>
        <dbReference type="ARBA" id="ARBA00023136"/>
    </source>
</evidence>
<keyword evidence="6 8" id="KW-1133">Transmembrane helix</keyword>
<evidence type="ECO:0000256" key="4">
    <source>
        <dbReference type="ARBA" id="ARBA00022475"/>
    </source>
</evidence>
<keyword evidence="9" id="KW-0614">Plasmid</keyword>
<dbReference type="InterPro" id="IPR037294">
    <property type="entry name" value="ABC_BtuC-like"/>
</dbReference>
<reference evidence="9" key="1">
    <citation type="submission" date="2020-01" db="EMBL/GenBank/DDBJ databases">
        <authorList>
            <person name="Yang Y."/>
            <person name="Kwon Y.M."/>
        </authorList>
    </citation>
    <scope>NUCLEOTIDE SEQUENCE</scope>
    <source>
        <strain evidence="9">PG104</strain>
        <plasmid evidence="9">unnamed1</plasmid>
    </source>
</reference>
<evidence type="ECO:0000313" key="9">
    <source>
        <dbReference type="EMBL" id="QUS37132.1"/>
    </source>
</evidence>
<evidence type="ECO:0000256" key="2">
    <source>
        <dbReference type="ARBA" id="ARBA00007935"/>
    </source>
</evidence>
<organism evidence="9 10">
    <name type="scientific">Falsirhodobacter algicola</name>
    <dbReference type="NCBI Taxonomy" id="2692330"/>
    <lineage>
        <taxon>Bacteria</taxon>
        <taxon>Pseudomonadati</taxon>
        <taxon>Pseudomonadota</taxon>
        <taxon>Alphaproteobacteria</taxon>
        <taxon>Rhodobacterales</taxon>
        <taxon>Paracoccaceae</taxon>
        <taxon>Falsirhodobacter</taxon>
    </lineage>
</organism>
<dbReference type="GO" id="GO:0022857">
    <property type="term" value="F:transmembrane transporter activity"/>
    <property type="evidence" value="ECO:0007669"/>
    <property type="project" value="InterPro"/>
</dbReference>
<keyword evidence="3" id="KW-0813">Transport</keyword>
<dbReference type="EMBL" id="CP047290">
    <property type="protein sequence ID" value="QUS37132.1"/>
    <property type="molecule type" value="Genomic_DNA"/>
</dbReference>
<evidence type="ECO:0000256" key="3">
    <source>
        <dbReference type="ARBA" id="ARBA00022448"/>
    </source>
</evidence>
<dbReference type="PANTHER" id="PTHR30472">
    <property type="entry name" value="FERRIC ENTEROBACTIN TRANSPORT SYSTEM PERMEASE PROTEIN"/>
    <property type="match status" value="1"/>
</dbReference>
<geneLocation type="plasmid" evidence="9 10">
    <name>unnamed1</name>
</geneLocation>
<feature type="transmembrane region" description="Helical" evidence="8">
    <location>
        <begin position="210"/>
        <end position="239"/>
    </location>
</feature>
<evidence type="ECO:0000256" key="8">
    <source>
        <dbReference type="SAM" id="Phobius"/>
    </source>
</evidence>
<name>A0A8J8MVC9_9RHOB</name>
<feature type="transmembrane region" description="Helical" evidence="8">
    <location>
        <begin position="37"/>
        <end position="57"/>
    </location>
</feature>
<comment type="similarity">
    <text evidence="2">Belongs to the binding-protein-dependent transport system permease family. FecCD subfamily.</text>
</comment>
<feature type="transmembrane region" description="Helical" evidence="8">
    <location>
        <begin position="124"/>
        <end position="145"/>
    </location>
</feature>
<gene>
    <name evidence="9" type="ORF">GR316_11675</name>
</gene>
<dbReference type="SUPFAM" id="SSF81345">
    <property type="entry name" value="ABC transporter involved in vitamin B12 uptake, BtuC"/>
    <property type="match status" value="1"/>
</dbReference>
<feature type="transmembrane region" description="Helical" evidence="8">
    <location>
        <begin position="251"/>
        <end position="269"/>
    </location>
</feature>
<keyword evidence="7 8" id="KW-0472">Membrane</keyword>